<keyword evidence="7 8" id="KW-0472">Membrane</keyword>
<dbReference type="InterPro" id="IPR026046">
    <property type="entry name" value="UBIAD1"/>
</dbReference>
<comment type="catalytic activity">
    <reaction evidence="8">
        <text>an all-trans-polyprenyl diphosphate + 1,4-dihydroxy-2-naphthoate + H(+) = a 2-demethylmenaquinol + CO2 + diphosphate</text>
        <dbReference type="Rhea" id="RHEA:26478"/>
        <dbReference type="Rhea" id="RHEA-COMP:9563"/>
        <dbReference type="Rhea" id="RHEA-COMP:9564"/>
        <dbReference type="ChEBI" id="CHEBI:11173"/>
        <dbReference type="ChEBI" id="CHEBI:15378"/>
        <dbReference type="ChEBI" id="CHEBI:16526"/>
        <dbReference type="ChEBI" id="CHEBI:33019"/>
        <dbReference type="ChEBI" id="CHEBI:55437"/>
        <dbReference type="ChEBI" id="CHEBI:58914"/>
        <dbReference type="EC" id="2.5.1.74"/>
    </reaction>
</comment>
<dbReference type="EC" id="2.5.1.74" evidence="8 9"/>
<keyword evidence="5 8" id="KW-0812">Transmembrane</keyword>
<sequence length="304" mass="31777">MTHAAAPAAATASVSPFRAWLLAVRPRTLPAAVAPILVGSAVAWHEGGFHLATALVALAVALLLQVGSNLANDVLDFHRGADTADRLGPTRVTQCGLLSTRQVAVATSVVLGLATLAGLYLVWRGGWPILLLGLAALVAAVAYTGGPAPLGYLGLGEIFVFLFFGLAGVAGSAYVQTRELTPLALWASVPIGAIVTAVLVVNNLRDIPTDRAARKMTLAVRFGPRFARIEYLGLLAVAFATPLGLWLAGFLGPFWWLSWAALRVAFRLGLDLHLADGRALNPLLGKTARLALLFAVPFAASIVL</sequence>
<dbReference type="PANTHER" id="PTHR13929:SF0">
    <property type="entry name" value="UBIA PRENYLTRANSFERASE DOMAIN-CONTAINING PROTEIN 1"/>
    <property type="match status" value="1"/>
</dbReference>
<dbReference type="PIRSF" id="PIRSF005355">
    <property type="entry name" value="UBIAD1"/>
    <property type="match status" value="1"/>
</dbReference>
<dbReference type="CDD" id="cd13962">
    <property type="entry name" value="PT_UbiA_UBIAD1"/>
    <property type="match status" value="1"/>
</dbReference>
<dbReference type="UniPathway" id="UPA00079">
    <property type="reaction ID" value="UER00168"/>
</dbReference>
<dbReference type="NCBIfam" id="TIGR00751">
    <property type="entry name" value="menA"/>
    <property type="match status" value="1"/>
</dbReference>
<evidence type="ECO:0000256" key="6">
    <source>
        <dbReference type="ARBA" id="ARBA00022989"/>
    </source>
</evidence>
<dbReference type="Pfam" id="PF01040">
    <property type="entry name" value="UbiA"/>
    <property type="match status" value="1"/>
</dbReference>
<dbReference type="InterPro" id="IPR044878">
    <property type="entry name" value="UbiA_sf"/>
</dbReference>
<evidence type="ECO:0000256" key="9">
    <source>
        <dbReference type="NCBIfam" id="TIGR00751"/>
    </source>
</evidence>
<feature type="transmembrane region" description="Helical" evidence="8">
    <location>
        <begin position="103"/>
        <end position="123"/>
    </location>
</feature>
<dbReference type="GO" id="GO:0009234">
    <property type="term" value="P:menaquinone biosynthetic process"/>
    <property type="evidence" value="ECO:0007669"/>
    <property type="project" value="UniProtKB-UniRule"/>
</dbReference>
<reference evidence="10" key="1">
    <citation type="submission" date="2020-02" db="EMBL/GenBank/DDBJ databases">
        <authorList>
            <person name="Meier V. D."/>
        </authorList>
    </citation>
    <scope>NUCLEOTIDE SEQUENCE</scope>
    <source>
        <strain evidence="10">AVDCRST_MAG59</strain>
    </source>
</reference>
<accession>A0A6J4VRQ2</accession>
<gene>
    <name evidence="8" type="primary">menA</name>
    <name evidence="10" type="ORF">AVDCRST_MAG59-5166</name>
</gene>
<comment type="similarity">
    <text evidence="8">Belongs to the MenA family. Type 1 subfamily.</text>
</comment>
<dbReference type="NCBIfam" id="NF004751">
    <property type="entry name" value="PRK06080.1-3"/>
    <property type="match status" value="1"/>
</dbReference>
<comment type="function">
    <text evidence="8">Conversion of 1,4-dihydroxy-2-naphthoate (DHNA) to demethylmenaquinone (DMK).</text>
</comment>
<comment type="subcellular location">
    <subcellularLocation>
        <location evidence="8">Cell membrane</location>
        <topology evidence="8">Multi-pass membrane protein</topology>
    </subcellularLocation>
    <subcellularLocation>
        <location evidence="1">Membrane</location>
        <topology evidence="1">Multi-pass membrane protein</topology>
    </subcellularLocation>
</comment>
<dbReference type="InterPro" id="IPR004657">
    <property type="entry name" value="MenA"/>
</dbReference>
<dbReference type="GO" id="GO:0046428">
    <property type="term" value="F:1,4-dihydroxy-2-naphthoate polyprenyltransferase activity"/>
    <property type="evidence" value="ECO:0007669"/>
    <property type="project" value="UniProtKB-UniRule"/>
</dbReference>
<feature type="transmembrane region" description="Helical" evidence="8">
    <location>
        <begin position="226"/>
        <end position="248"/>
    </location>
</feature>
<dbReference type="InterPro" id="IPR000537">
    <property type="entry name" value="UbiA_prenyltransferase"/>
</dbReference>
<protein>
    <recommendedName>
        <fullName evidence="8 9">1,4-dihydroxy-2-naphthoate octaprenyltransferase</fullName>
        <shortName evidence="8">DHNA-octaprenyltransferase</shortName>
        <ecNumber evidence="8 9">2.5.1.74</ecNumber>
    </recommendedName>
</protein>
<proteinExistence type="inferred from homology"/>
<feature type="transmembrane region" description="Helical" evidence="8">
    <location>
        <begin position="183"/>
        <end position="205"/>
    </location>
</feature>
<dbReference type="HAMAP" id="MF_01937">
    <property type="entry name" value="MenA_1"/>
    <property type="match status" value="1"/>
</dbReference>
<evidence type="ECO:0000256" key="3">
    <source>
        <dbReference type="ARBA" id="ARBA00022475"/>
    </source>
</evidence>
<evidence type="ECO:0000256" key="4">
    <source>
        <dbReference type="ARBA" id="ARBA00022679"/>
    </source>
</evidence>
<keyword evidence="6 8" id="KW-1133">Transmembrane helix</keyword>
<dbReference type="Gene3D" id="1.10.357.140">
    <property type="entry name" value="UbiA prenyltransferase"/>
    <property type="match status" value="1"/>
</dbReference>
<feature type="transmembrane region" description="Helical" evidence="8">
    <location>
        <begin position="158"/>
        <end position="177"/>
    </location>
</feature>
<organism evidence="10">
    <name type="scientific">uncultured Thermomicrobiales bacterium</name>
    <dbReference type="NCBI Taxonomy" id="1645740"/>
    <lineage>
        <taxon>Bacteria</taxon>
        <taxon>Pseudomonadati</taxon>
        <taxon>Thermomicrobiota</taxon>
        <taxon>Thermomicrobia</taxon>
        <taxon>Thermomicrobiales</taxon>
        <taxon>environmental samples</taxon>
    </lineage>
</organism>
<dbReference type="PANTHER" id="PTHR13929">
    <property type="entry name" value="1,4-DIHYDROXY-2-NAPHTHOATE OCTAPRENYLTRANSFERASE"/>
    <property type="match status" value="1"/>
</dbReference>
<evidence type="ECO:0000256" key="8">
    <source>
        <dbReference type="HAMAP-Rule" id="MF_01937"/>
    </source>
</evidence>
<evidence type="ECO:0000256" key="1">
    <source>
        <dbReference type="ARBA" id="ARBA00004141"/>
    </source>
</evidence>
<dbReference type="EMBL" id="CADCWF010000365">
    <property type="protein sequence ID" value="CAA9583602.1"/>
    <property type="molecule type" value="Genomic_DNA"/>
</dbReference>
<dbReference type="GO" id="GO:0042371">
    <property type="term" value="P:vitamin K biosynthetic process"/>
    <property type="evidence" value="ECO:0007669"/>
    <property type="project" value="TreeGrafter"/>
</dbReference>
<keyword evidence="2 8" id="KW-0474">Menaquinone biosynthesis</keyword>
<evidence type="ECO:0000256" key="5">
    <source>
        <dbReference type="ARBA" id="ARBA00022692"/>
    </source>
</evidence>
<evidence type="ECO:0000313" key="10">
    <source>
        <dbReference type="EMBL" id="CAA9583602.1"/>
    </source>
</evidence>
<feature type="transmembrane region" description="Helical" evidence="8">
    <location>
        <begin position="129"/>
        <end position="146"/>
    </location>
</feature>
<dbReference type="AlphaFoldDB" id="A0A6J4VRQ2"/>
<keyword evidence="4 8" id="KW-0808">Transferase</keyword>
<keyword evidence="3 8" id="KW-1003">Cell membrane</keyword>
<comment type="pathway">
    <text evidence="8">Quinol/quinone metabolism; menaquinone biosynthesis; menaquinol from 1,4-dihydroxy-2-naphthoate: step 1/2.</text>
</comment>
<dbReference type="GO" id="GO:0005886">
    <property type="term" value="C:plasma membrane"/>
    <property type="evidence" value="ECO:0007669"/>
    <property type="project" value="UniProtKB-SubCell"/>
</dbReference>
<name>A0A6J4VRQ2_9BACT</name>
<feature type="transmembrane region" description="Helical" evidence="8">
    <location>
        <begin position="47"/>
        <end position="64"/>
    </location>
</feature>
<evidence type="ECO:0000256" key="2">
    <source>
        <dbReference type="ARBA" id="ARBA00022428"/>
    </source>
</evidence>
<evidence type="ECO:0000256" key="7">
    <source>
        <dbReference type="ARBA" id="ARBA00023136"/>
    </source>
</evidence>